<feature type="domain" description="PD-(D/E)XK endonuclease-like" evidence="8">
    <location>
        <begin position="13"/>
        <end position="98"/>
    </location>
</feature>
<dbReference type="EMBL" id="FUXM01000006">
    <property type="protein sequence ID" value="SJZ75071.1"/>
    <property type="molecule type" value="Genomic_DNA"/>
</dbReference>
<dbReference type="Gene3D" id="3.90.320.10">
    <property type="match status" value="1"/>
</dbReference>
<keyword evidence="1" id="KW-0547">Nucleotide-binding</keyword>
<dbReference type="Pfam" id="PF12705">
    <property type="entry name" value="PDDEXK_1"/>
    <property type="match status" value="2"/>
</dbReference>
<evidence type="ECO:0000256" key="3">
    <source>
        <dbReference type="ARBA" id="ARBA00022801"/>
    </source>
</evidence>
<dbReference type="RefSeq" id="WP_159071900.1">
    <property type="nucleotide sequence ID" value="NZ_FUXM01000006.1"/>
</dbReference>
<dbReference type="Proteomes" id="UP000189933">
    <property type="component" value="Unassembled WGS sequence"/>
</dbReference>
<keyword evidence="6" id="KW-0238">DNA-binding</keyword>
<reference evidence="10" key="1">
    <citation type="submission" date="2017-02" db="EMBL/GenBank/DDBJ databases">
        <authorList>
            <person name="Varghese N."/>
            <person name="Submissions S."/>
        </authorList>
    </citation>
    <scope>NUCLEOTIDE SEQUENCE [LARGE SCALE GENOMIC DNA]</scope>
    <source>
        <strain evidence="10">DSM 16521</strain>
    </source>
</reference>
<dbReference type="GO" id="GO:0003677">
    <property type="term" value="F:DNA binding"/>
    <property type="evidence" value="ECO:0007669"/>
    <property type="project" value="UniProtKB-KW"/>
</dbReference>
<protein>
    <submittedName>
        <fullName evidence="9">PD-(D/E)XK nuclease superfamily protein</fullName>
    </submittedName>
</protein>
<evidence type="ECO:0000313" key="9">
    <source>
        <dbReference type="EMBL" id="SJZ75071.1"/>
    </source>
</evidence>
<dbReference type="OrthoDB" id="306181at2"/>
<evidence type="ECO:0000313" key="10">
    <source>
        <dbReference type="Proteomes" id="UP000189933"/>
    </source>
</evidence>
<sequence>MNRNKKQLFQQLTFSQAALETFLTCRRRFRYRYVDALYWPTVWGKNEESLRELERGLTFHRLAQQYYLTGQVPPVGESNLNQWLAALAATWSRQDGYSYYPEQELRWQSPWGSLLVKYDLLVQIPDGRLLIYDWKTQAAPLQEKLLTERWQTRLYLLVAARCGRNYLGLPPDAEVSLVYWNPRYPAQRVVIPGKEKFLAEAEERLSQVLAEIQATIAAADYPPVGVEEVCRSCEYRPLCQGQITEELDPARELGLEDLSWQLVEGESW</sequence>
<evidence type="ECO:0000256" key="2">
    <source>
        <dbReference type="ARBA" id="ARBA00022763"/>
    </source>
</evidence>
<evidence type="ECO:0000259" key="8">
    <source>
        <dbReference type="Pfam" id="PF12705"/>
    </source>
</evidence>
<dbReference type="GO" id="GO:0016787">
    <property type="term" value="F:hydrolase activity"/>
    <property type="evidence" value="ECO:0007669"/>
    <property type="project" value="UniProtKB-KW"/>
</dbReference>
<dbReference type="GO" id="GO:0004386">
    <property type="term" value="F:helicase activity"/>
    <property type="evidence" value="ECO:0007669"/>
    <property type="project" value="UniProtKB-KW"/>
</dbReference>
<keyword evidence="10" id="KW-1185">Reference proteome</keyword>
<dbReference type="GO" id="GO:0005524">
    <property type="term" value="F:ATP binding"/>
    <property type="evidence" value="ECO:0007669"/>
    <property type="project" value="UniProtKB-KW"/>
</dbReference>
<dbReference type="InterPro" id="IPR011604">
    <property type="entry name" value="PDDEXK-like_dom_sf"/>
</dbReference>
<evidence type="ECO:0000256" key="4">
    <source>
        <dbReference type="ARBA" id="ARBA00022806"/>
    </source>
</evidence>
<dbReference type="InterPro" id="IPR038726">
    <property type="entry name" value="PDDEXK_AddAB-type"/>
</dbReference>
<gene>
    <name evidence="9" type="ORF">SAMN02745885_00822</name>
</gene>
<evidence type="ECO:0000256" key="5">
    <source>
        <dbReference type="ARBA" id="ARBA00022840"/>
    </source>
</evidence>
<accession>A0A1T4N7B1</accession>
<keyword evidence="4" id="KW-0347">Helicase</keyword>
<feature type="domain" description="PD-(D/E)XK endonuclease-like" evidence="8">
    <location>
        <begin position="117"/>
        <end position="240"/>
    </location>
</feature>
<name>A0A1T4N7B1_9FIRM</name>
<dbReference type="GO" id="GO:0006281">
    <property type="term" value="P:DNA repair"/>
    <property type="evidence" value="ECO:0007669"/>
    <property type="project" value="UniProtKB-KW"/>
</dbReference>
<evidence type="ECO:0000256" key="1">
    <source>
        <dbReference type="ARBA" id="ARBA00022741"/>
    </source>
</evidence>
<keyword evidence="5" id="KW-0067">ATP-binding</keyword>
<proteinExistence type="predicted"/>
<keyword evidence="3" id="KW-0378">Hydrolase</keyword>
<organism evidence="9 10">
    <name type="scientific">Carboxydocella sporoproducens DSM 16521</name>
    <dbReference type="NCBI Taxonomy" id="1121270"/>
    <lineage>
        <taxon>Bacteria</taxon>
        <taxon>Bacillati</taxon>
        <taxon>Bacillota</taxon>
        <taxon>Clostridia</taxon>
        <taxon>Eubacteriales</taxon>
        <taxon>Clostridiales Family XVI. Incertae Sedis</taxon>
        <taxon>Carboxydocella</taxon>
    </lineage>
</organism>
<keyword evidence="7" id="KW-0234">DNA repair</keyword>
<keyword evidence="2" id="KW-0227">DNA damage</keyword>
<dbReference type="AlphaFoldDB" id="A0A1T4N7B1"/>
<evidence type="ECO:0000256" key="7">
    <source>
        <dbReference type="ARBA" id="ARBA00023204"/>
    </source>
</evidence>
<evidence type="ECO:0000256" key="6">
    <source>
        <dbReference type="ARBA" id="ARBA00023125"/>
    </source>
</evidence>